<accession>A0AA95I6U2</accession>
<dbReference type="InterPro" id="IPR050773">
    <property type="entry name" value="CbxX/CfxQ_RuBisCO_ESX"/>
</dbReference>
<keyword evidence="2" id="KW-0547">Nucleotide-binding</keyword>
<sequence length="1233" mass="136138">MRINRKGMVKTLKGVVKVLKFIFPEYQLIELVREKGFIAPKEDEPAPKRQEQQPKPQYSTGSRARSAGPSNSTQTFMGQSTFSSTFRPVQPQAFTSQGVSQNDAQSAYSPKQLDQLFREVEKNINSQVIGQPFFIKDLVAGYKQGYMNGRQINKPRNVILLAGAPGTGKKTALECLVREMHAYRLTSRPHFSEIDLQRYEADEISGNFIIDMVEAFQYSEGTVLFKGAKGADQAIINLVAQLAGEGSFRTKEGLRIIADGFFIIFYIDEHAERGSEYGQVPSGLASHLPTSILQTILAAAISSPLEWETMRQIAETLLGKAVHDLSRDMQTRIAVHPSTYEALADIAATNKTFGEAVQHWIDKELTVVLSGLRARNEIRGNESVRIRFKNDSFYVESNSLEIPIKALSFVGQESIDDVLEELNALTGLEPVKKFVYELMEMVQVNKLRARAGEGSVPMSLHMVFTGNPGTGKTTVARLIGRILKALGLLPQGQLVEVARQDLVGQYVGSTAPKTMAQVNEALGGVLFIDEAYTLARHDNDTFGTEAIDTIVKAMEDHRDDLVVVLAGYTQEMETFLRSNPGLRSRFPFIVEFPDYKAEDMLDIMIQIADKNGFRIDTDAYEGLVELFDQRQIPGRNDSGNGRLVRNLFEEAVRKQAARLRGLMTEEIADADLQLLTGTDFGIGEKEVFNIENQLAGIVGLEKVKLFVRTLEKQLIVDRRRKEAGIHVDTGQTLNMIFSGNPGTGKTTMARLVAEMLRSMGYLKKGHLVEVGRSDLVAEYAGQTANKTKLVVESALGGVLFIDEAYALAQDGVQGGGFGKEAIDSLVRLIELHKDNLVVILAGYTEDMQRFVQVNPGLSSRFPLQIEFPDYTAEEMQQIALIMAKARGFTLASDVPGLLESYFNEKQIPGRKDGGNGRLVRNTLEEAIRKQAERLADHPDIAADQLNELTVEDFGLSVYVDLAAKRANALGALDAVVGLSSVKEFVRSLSAQIEVAKRRQEMGLPKASAQALHMVFKGNPGTGKTTIARILAQRFKELGVIKTDTLVETDRSGLVAGYVGQTALKTKEVIERALGGILFVDEAYALAEGDQFGQEAIDTLVKAMDDYRDRLIVILAGYDEDMERFLNRNAGLRSRFPNIITFPDYTAEEMLQIAHLQVKAQGYVIGREAEATLRSILKTFEGDMTAGNGRLVRNLVEKAIRAHALRMSKNANATAEELSTLAPGDFQEQMGVMG</sequence>
<dbReference type="Proteomes" id="UP001177943">
    <property type="component" value="Chromosome"/>
</dbReference>
<feature type="region of interest" description="Disordered" evidence="4">
    <location>
        <begin position="41"/>
        <end position="78"/>
    </location>
</feature>
<dbReference type="SUPFAM" id="SSF52540">
    <property type="entry name" value="P-loop containing nucleoside triphosphate hydrolases"/>
    <property type="match status" value="4"/>
</dbReference>
<evidence type="ECO:0000256" key="4">
    <source>
        <dbReference type="SAM" id="MobiDB-lite"/>
    </source>
</evidence>
<dbReference type="CDD" id="cd00009">
    <property type="entry name" value="AAA"/>
    <property type="match status" value="3"/>
</dbReference>
<evidence type="ECO:0000259" key="5">
    <source>
        <dbReference type="SMART" id="SM00382"/>
    </source>
</evidence>
<dbReference type="PANTHER" id="PTHR43392:SF2">
    <property type="entry name" value="AAA-TYPE ATPASE FAMILY PROTEIN _ ANKYRIN REPEAT FAMILY PROTEIN"/>
    <property type="match status" value="1"/>
</dbReference>
<dbReference type="PANTHER" id="PTHR43392">
    <property type="entry name" value="AAA-TYPE ATPASE FAMILY PROTEIN / ANKYRIN REPEAT FAMILY PROTEIN"/>
    <property type="match status" value="1"/>
</dbReference>
<keyword evidence="3" id="KW-0067">ATP-binding</keyword>
<protein>
    <submittedName>
        <fullName evidence="6">AAA family ATPase</fullName>
    </submittedName>
</protein>
<reference evidence="6" key="1">
    <citation type="submission" date="2023-05" db="EMBL/GenBank/DDBJ databases">
        <title>Comparative genomics of Bacillaceae isolates and their secondary metabolite potential.</title>
        <authorList>
            <person name="Song L."/>
            <person name="Nielsen L.J."/>
            <person name="Mohite O."/>
            <person name="Xu X."/>
            <person name="Weber T."/>
            <person name="Kovacs A.T."/>
        </authorList>
    </citation>
    <scope>NUCLEOTIDE SEQUENCE</scope>
    <source>
        <strain evidence="6">B2_4</strain>
    </source>
</reference>
<evidence type="ECO:0000313" key="6">
    <source>
        <dbReference type="EMBL" id="WHX49072.1"/>
    </source>
</evidence>
<name>A0AA95I6U2_9BACL</name>
<dbReference type="Pfam" id="PF17866">
    <property type="entry name" value="AAA_lid_6"/>
    <property type="match status" value="3"/>
</dbReference>
<comment type="similarity">
    <text evidence="1">Belongs to the CbxX/CfxQ family.</text>
</comment>
<evidence type="ECO:0000313" key="7">
    <source>
        <dbReference type="Proteomes" id="UP001177943"/>
    </source>
</evidence>
<dbReference type="RefSeq" id="WP_283926365.1">
    <property type="nucleotide sequence ID" value="NZ_CP126084.1"/>
</dbReference>
<dbReference type="SMART" id="SM00382">
    <property type="entry name" value="AAA"/>
    <property type="match status" value="4"/>
</dbReference>
<dbReference type="Pfam" id="PF00004">
    <property type="entry name" value="AAA"/>
    <property type="match status" value="3"/>
</dbReference>
<dbReference type="InterPro" id="IPR003959">
    <property type="entry name" value="ATPase_AAA_core"/>
</dbReference>
<proteinExistence type="inferred from homology"/>
<feature type="domain" description="AAA+ ATPase" evidence="5">
    <location>
        <begin position="155"/>
        <end position="371"/>
    </location>
</feature>
<dbReference type="FunFam" id="3.40.50.300:FF:000216">
    <property type="entry name" value="Type VII secretion ATPase EccA"/>
    <property type="match status" value="3"/>
</dbReference>
<feature type="compositionally biased region" description="Basic and acidic residues" evidence="4">
    <location>
        <begin position="41"/>
        <end position="52"/>
    </location>
</feature>
<organism evidence="6 7">
    <name type="scientific">Paenibacillus woosongensis</name>
    <dbReference type="NCBI Taxonomy" id="307580"/>
    <lineage>
        <taxon>Bacteria</taxon>
        <taxon>Bacillati</taxon>
        <taxon>Bacillota</taxon>
        <taxon>Bacilli</taxon>
        <taxon>Bacillales</taxon>
        <taxon>Paenibacillaceae</taxon>
        <taxon>Paenibacillus</taxon>
    </lineage>
</organism>
<dbReference type="PRINTS" id="PR00819">
    <property type="entry name" value="CBXCFQXSUPER"/>
</dbReference>
<evidence type="ECO:0000256" key="2">
    <source>
        <dbReference type="ARBA" id="ARBA00022741"/>
    </source>
</evidence>
<dbReference type="InterPro" id="IPR000641">
    <property type="entry name" value="CbxX/CfxQ"/>
</dbReference>
<dbReference type="InterPro" id="IPR027417">
    <property type="entry name" value="P-loop_NTPase"/>
</dbReference>
<gene>
    <name evidence="6" type="ORF">QNH46_24040</name>
</gene>
<dbReference type="EMBL" id="CP126084">
    <property type="protein sequence ID" value="WHX49072.1"/>
    <property type="molecule type" value="Genomic_DNA"/>
</dbReference>
<evidence type="ECO:0000256" key="3">
    <source>
        <dbReference type="ARBA" id="ARBA00022840"/>
    </source>
</evidence>
<dbReference type="InterPro" id="IPR041627">
    <property type="entry name" value="AAA_lid_6"/>
</dbReference>
<dbReference type="GO" id="GO:0005524">
    <property type="term" value="F:ATP binding"/>
    <property type="evidence" value="ECO:0007669"/>
    <property type="project" value="UniProtKB-KW"/>
</dbReference>
<feature type="domain" description="AAA+ ATPase" evidence="5">
    <location>
        <begin position="1009"/>
        <end position="1145"/>
    </location>
</feature>
<dbReference type="InterPro" id="IPR003593">
    <property type="entry name" value="AAA+_ATPase"/>
</dbReference>
<dbReference type="GO" id="GO:0016887">
    <property type="term" value="F:ATP hydrolysis activity"/>
    <property type="evidence" value="ECO:0007669"/>
    <property type="project" value="InterPro"/>
</dbReference>
<dbReference type="Gene3D" id="3.40.50.300">
    <property type="entry name" value="P-loop containing nucleotide triphosphate hydrolases"/>
    <property type="match status" value="4"/>
</dbReference>
<feature type="compositionally biased region" description="Polar residues" evidence="4">
    <location>
        <begin position="53"/>
        <end position="78"/>
    </location>
</feature>
<dbReference type="KEGG" id="pwn:QNH46_24040"/>
<evidence type="ECO:0000256" key="1">
    <source>
        <dbReference type="ARBA" id="ARBA00010378"/>
    </source>
</evidence>
<feature type="domain" description="AAA+ ATPase" evidence="5">
    <location>
        <begin position="458"/>
        <end position="594"/>
    </location>
</feature>
<dbReference type="Gene3D" id="1.10.8.60">
    <property type="match status" value="3"/>
</dbReference>
<feature type="domain" description="AAA+ ATPase" evidence="5">
    <location>
        <begin position="731"/>
        <end position="871"/>
    </location>
</feature>
<dbReference type="AlphaFoldDB" id="A0AA95I6U2"/>